<dbReference type="SUPFAM" id="SSF56300">
    <property type="entry name" value="Metallo-dependent phosphatases"/>
    <property type="match status" value="1"/>
</dbReference>
<evidence type="ECO:0000256" key="5">
    <source>
        <dbReference type="SAM" id="Phobius"/>
    </source>
</evidence>
<dbReference type="Gene3D" id="3.60.21.10">
    <property type="match status" value="1"/>
</dbReference>
<dbReference type="GO" id="GO:0016787">
    <property type="term" value="F:hydrolase activity"/>
    <property type="evidence" value="ECO:0007669"/>
    <property type="project" value="InterPro"/>
</dbReference>
<dbReference type="AlphaFoldDB" id="A0A4Z2D8L9"/>
<dbReference type="OrthoDB" id="5977743at2759"/>
<comment type="caution">
    <text evidence="7">The sequence shown here is derived from an EMBL/GenBank/DDBJ whole genome shotgun (WGS) entry which is preliminary data.</text>
</comment>
<dbReference type="GO" id="GO:0005783">
    <property type="term" value="C:endoplasmic reticulum"/>
    <property type="evidence" value="ECO:0007669"/>
    <property type="project" value="TreeGrafter"/>
</dbReference>
<feature type="transmembrane region" description="Helical" evidence="5">
    <location>
        <begin position="12"/>
        <end position="33"/>
    </location>
</feature>
<evidence type="ECO:0000256" key="1">
    <source>
        <dbReference type="ARBA" id="ARBA00004141"/>
    </source>
</evidence>
<keyword evidence="4 5" id="KW-0472">Membrane</keyword>
<dbReference type="EMBL" id="SKCS01000211">
    <property type="protein sequence ID" value="TNN12786.1"/>
    <property type="molecule type" value="Genomic_DNA"/>
</dbReference>
<accession>A0A4Z2D8L9</accession>
<evidence type="ECO:0000256" key="3">
    <source>
        <dbReference type="ARBA" id="ARBA00022989"/>
    </source>
</evidence>
<evidence type="ECO:0000259" key="6">
    <source>
        <dbReference type="Pfam" id="PF00149"/>
    </source>
</evidence>
<reference evidence="7 8" key="1">
    <citation type="submission" date="2019-03" db="EMBL/GenBank/DDBJ databases">
        <title>An improved genome assembly of the fluke Schistosoma japonicum.</title>
        <authorList>
            <person name="Hu W."/>
            <person name="Luo F."/>
            <person name="Yin M."/>
            <person name="Mo X."/>
            <person name="Sun C."/>
            <person name="Wu Q."/>
            <person name="Zhu B."/>
            <person name="Xiang M."/>
            <person name="Wang J."/>
            <person name="Wang Y."/>
            <person name="Zhang T."/>
            <person name="Xu B."/>
            <person name="Zheng H."/>
            <person name="Feng Z."/>
        </authorList>
    </citation>
    <scope>NUCLEOTIDE SEQUENCE [LARGE SCALE GENOMIC DNA]</scope>
    <source>
        <strain evidence="7">HuSjv2</strain>
        <tissue evidence="7">Worms</tissue>
    </source>
</reference>
<dbReference type="STRING" id="6182.A0A4Z2D8L9"/>
<dbReference type="Pfam" id="PF00149">
    <property type="entry name" value="Metallophos"/>
    <property type="match status" value="1"/>
</dbReference>
<protein>
    <submittedName>
        <fullName evidence="7">Metallophosphoesterase 1</fullName>
    </submittedName>
</protein>
<gene>
    <name evidence="7" type="ORF">EWB00_003452</name>
</gene>
<feature type="transmembrane region" description="Helical" evidence="5">
    <location>
        <begin position="376"/>
        <end position="399"/>
    </location>
</feature>
<comment type="subcellular location">
    <subcellularLocation>
        <location evidence="1">Membrane</location>
        <topology evidence="1">Multi-pass membrane protein</topology>
    </subcellularLocation>
</comment>
<sequence length="403" mass="46524">MVIRRLQCLKSTVIQFCIIIICLIYGEIMHPYMTLKSWRLPGVKQSEDEVRTLLIADSHIEGYRSYLHILNNIFQIDSDNFIRFYFVKAIQLTKPSGVIFLGDLLDSGNTAPDSDFAYTVSRFKKIFLFDDDLFVILTPGDNDIGGEGVPVTQVKLTRFLSNLPVKVGDYKYKFVNFYSDYKKPEVKHNILSGSFPNEINVYVSHLPVISHQFIRFPLTLLNSNASLSIHGHLHRSQVIHWKNNKDSENAQSNVTWIQTPQFPSISSQQSRFELNDSIKFLKIMEKTTLKARTKVYGELVSIGVPSCTYRSGYPQLTGIGLLQLYRNKSIIYTVLPLHNRYYTIFIYCILITPLLGLHFAAYFSTFFVKSKCWRDIFFLTTLVLLLIIIYFEVDVFIHIGKVF</sequence>
<evidence type="ECO:0000313" key="8">
    <source>
        <dbReference type="Proteomes" id="UP000311919"/>
    </source>
</evidence>
<proteinExistence type="predicted"/>
<dbReference type="GO" id="GO:0016020">
    <property type="term" value="C:membrane"/>
    <property type="evidence" value="ECO:0007669"/>
    <property type="project" value="UniProtKB-SubCell"/>
</dbReference>
<dbReference type="Proteomes" id="UP000311919">
    <property type="component" value="Unassembled WGS sequence"/>
</dbReference>
<keyword evidence="2 5" id="KW-0812">Transmembrane</keyword>
<feature type="transmembrane region" description="Helical" evidence="5">
    <location>
        <begin position="341"/>
        <end position="364"/>
    </location>
</feature>
<dbReference type="InterPro" id="IPR029052">
    <property type="entry name" value="Metallo-depent_PP-like"/>
</dbReference>
<evidence type="ECO:0000256" key="2">
    <source>
        <dbReference type="ARBA" id="ARBA00022692"/>
    </source>
</evidence>
<evidence type="ECO:0000256" key="4">
    <source>
        <dbReference type="ARBA" id="ARBA00023136"/>
    </source>
</evidence>
<dbReference type="GO" id="GO:0006506">
    <property type="term" value="P:GPI anchor biosynthetic process"/>
    <property type="evidence" value="ECO:0007669"/>
    <property type="project" value="InterPro"/>
</dbReference>
<feature type="domain" description="Calcineurin-like phosphoesterase" evidence="6">
    <location>
        <begin position="51"/>
        <end position="235"/>
    </location>
</feature>
<name>A0A4Z2D8L9_SCHJA</name>
<dbReference type="PANTHER" id="PTHR13315">
    <property type="entry name" value="METALLO PHOSPHOESTERASE RELATED"/>
    <property type="match status" value="1"/>
</dbReference>
<dbReference type="InterPro" id="IPR004843">
    <property type="entry name" value="Calcineurin-like_PHP"/>
</dbReference>
<dbReference type="PANTHER" id="PTHR13315:SF4">
    <property type="entry name" value="METALLOPHOSPHOESTERASE, ISOFORM E"/>
    <property type="match status" value="1"/>
</dbReference>
<organism evidence="7 8">
    <name type="scientific">Schistosoma japonicum</name>
    <name type="common">Blood fluke</name>
    <dbReference type="NCBI Taxonomy" id="6182"/>
    <lineage>
        <taxon>Eukaryota</taxon>
        <taxon>Metazoa</taxon>
        <taxon>Spiralia</taxon>
        <taxon>Lophotrochozoa</taxon>
        <taxon>Platyhelminthes</taxon>
        <taxon>Trematoda</taxon>
        <taxon>Digenea</taxon>
        <taxon>Strigeidida</taxon>
        <taxon>Schistosomatoidea</taxon>
        <taxon>Schistosomatidae</taxon>
        <taxon>Schistosoma</taxon>
    </lineage>
</organism>
<dbReference type="InterPro" id="IPR033308">
    <property type="entry name" value="PGAP5/Cdc1/Ted1"/>
</dbReference>
<keyword evidence="8" id="KW-1185">Reference proteome</keyword>
<keyword evidence="3 5" id="KW-1133">Transmembrane helix</keyword>
<evidence type="ECO:0000313" key="7">
    <source>
        <dbReference type="EMBL" id="TNN12786.1"/>
    </source>
</evidence>